<dbReference type="SMART" id="SM00028">
    <property type="entry name" value="TPR"/>
    <property type="match status" value="3"/>
</dbReference>
<dbReference type="RefSeq" id="WP_160985729.1">
    <property type="nucleotide sequence ID" value="NZ_WVTD01000006.1"/>
</dbReference>
<reference evidence="3 4" key="1">
    <citation type="submission" date="2019-12" db="EMBL/GenBank/DDBJ databases">
        <authorList>
            <person name="Feng G."/>
            <person name="Zhu H."/>
        </authorList>
    </citation>
    <scope>NUCLEOTIDE SEQUENCE [LARGE SCALE GENOMIC DNA]</scope>
    <source>
        <strain evidence="3 4">FGD1</strain>
    </source>
</reference>
<evidence type="ECO:0000256" key="1">
    <source>
        <dbReference type="PROSITE-ProRule" id="PRU00339"/>
    </source>
</evidence>
<comment type="caution">
    <text evidence="3">The sequence shown here is derived from an EMBL/GenBank/DDBJ whole genome shotgun (WGS) entry which is preliminary data.</text>
</comment>
<dbReference type="SUPFAM" id="SSF48452">
    <property type="entry name" value="TPR-like"/>
    <property type="match status" value="1"/>
</dbReference>
<evidence type="ECO:0000256" key="2">
    <source>
        <dbReference type="SAM" id="SignalP"/>
    </source>
</evidence>
<sequence>MSARIASAALMALAGPFILLAASPALAGTPSADRAALAPTALVAMALESPTRRLPVAEFDAGASVKQGFNLLRRGKQEQAVKLFDKVITQGQSHLAGDARPRLCRVAGEADGSASVDPAICDAHFGKGYALIDLGRGDLAEAELARAAEMAPTNAHFANEYAELFKSRRDWQKSYEGFSRAWAVVDRSTSGPDASVAARALRGMGFSKAAMGAFDEAEALYTQSLQYDPQSQIARVELGNIARKRAIGS</sequence>
<dbReference type="PROSITE" id="PS50005">
    <property type="entry name" value="TPR"/>
    <property type="match status" value="1"/>
</dbReference>
<feature type="chain" id="PRO_5031005322" evidence="2">
    <location>
        <begin position="28"/>
        <end position="249"/>
    </location>
</feature>
<proteinExistence type="predicted"/>
<evidence type="ECO:0000313" key="3">
    <source>
        <dbReference type="EMBL" id="MYL98085.1"/>
    </source>
</evidence>
<dbReference type="Gene3D" id="1.25.40.10">
    <property type="entry name" value="Tetratricopeptide repeat domain"/>
    <property type="match status" value="1"/>
</dbReference>
<name>A0A7X4GGB0_9SPHN</name>
<organism evidence="3 4">
    <name type="scientific">Novosphingobium silvae</name>
    <dbReference type="NCBI Taxonomy" id="2692619"/>
    <lineage>
        <taxon>Bacteria</taxon>
        <taxon>Pseudomonadati</taxon>
        <taxon>Pseudomonadota</taxon>
        <taxon>Alphaproteobacteria</taxon>
        <taxon>Sphingomonadales</taxon>
        <taxon>Sphingomonadaceae</taxon>
        <taxon>Novosphingobium</taxon>
    </lineage>
</organism>
<evidence type="ECO:0000313" key="4">
    <source>
        <dbReference type="Proteomes" id="UP000465810"/>
    </source>
</evidence>
<protein>
    <submittedName>
        <fullName evidence="3">Diguanylate cyclase</fullName>
    </submittedName>
</protein>
<keyword evidence="1" id="KW-0802">TPR repeat</keyword>
<dbReference type="AlphaFoldDB" id="A0A7X4GGB0"/>
<dbReference type="Pfam" id="PF13181">
    <property type="entry name" value="TPR_8"/>
    <property type="match status" value="1"/>
</dbReference>
<keyword evidence="4" id="KW-1185">Reference proteome</keyword>
<feature type="signal peptide" evidence="2">
    <location>
        <begin position="1"/>
        <end position="27"/>
    </location>
</feature>
<gene>
    <name evidence="3" type="ORF">GR702_09915</name>
</gene>
<dbReference type="Proteomes" id="UP000465810">
    <property type="component" value="Unassembled WGS sequence"/>
</dbReference>
<dbReference type="EMBL" id="WVTD01000006">
    <property type="protein sequence ID" value="MYL98085.1"/>
    <property type="molecule type" value="Genomic_DNA"/>
</dbReference>
<accession>A0A7X4GGB0</accession>
<keyword evidence="2" id="KW-0732">Signal</keyword>
<feature type="repeat" description="TPR" evidence="1">
    <location>
        <begin position="198"/>
        <end position="231"/>
    </location>
</feature>
<dbReference type="InterPro" id="IPR019734">
    <property type="entry name" value="TPR_rpt"/>
</dbReference>
<dbReference type="InterPro" id="IPR011990">
    <property type="entry name" value="TPR-like_helical_dom_sf"/>
</dbReference>